<name>A0A6S6SHZ9_9BACT</name>
<keyword evidence="5" id="KW-0133">Cell shape</keyword>
<feature type="transmembrane region" description="Helical" evidence="16">
    <location>
        <begin position="146"/>
        <end position="163"/>
    </location>
</feature>
<evidence type="ECO:0000313" key="17">
    <source>
        <dbReference type="EMBL" id="CAA6804625.1"/>
    </source>
</evidence>
<evidence type="ECO:0000256" key="1">
    <source>
        <dbReference type="ARBA" id="ARBA00004141"/>
    </source>
</evidence>
<dbReference type="InterPro" id="IPR001182">
    <property type="entry name" value="FtsW/RodA"/>
</dbReference>
<accession>A0A6S6SHZ9</accession>
<dbReference type="PANTHER" id="PTHR30474">
    <property type="entry name" value="CELL CYCLE PROTEIN"/>
    <property type="match status" value="1"/>
</dbReference>
<keyword evidence="8 16" id="KW-0472">Membrane</keyword>
<keyword evidence="17" id="KW-0132">Cell division</keyword>
<evidence type="ECO:0000256" key="9">
    <source>
        <dbReference type="ARBA" id="ARBA00032370"/>
    </source>
</evidence>
<dbReference type="GO" id="GO:0009252">
    <property type="term" value="P:peptidoglycan biosynthetic process"/>
    <property type="evidence" value="ECO:0007669"/>
    <property type="project" value="UniProtKB-KW"/>
</dbReference>
<dbReference type="GO" id="GO:0051301">
    <property type="term" value="P:cell division"/>
    <property type="evidence" value="ECO:0007669"/>
    <property type="project" value="UniProtKB-KW"/>
</dbReference>
<proteinExistence type="inferred from homology"/>
<evidence type="ECO:0000256" key="11">
    <source>
        <dbReference type="ARBA" id="ARBA00038053"/>
    </source>
</evidence>
<sequence>MDVKFIQTKVGALLQGDKVIWLVIGLLAILSILTVYSSAEALALRTGANTESFLAKHIILLSAGMVLIYICHMVNYVKYARLSVILLVIAIPLLVYTQLLGETLNQATRWIKIPFIGVTFQTSDFAKIALIMYTARTLSLMQTKKVPLGELIIPILLVCGLIAPSDLSSALILFFTCALLMFIGRVEMRNVFSLFMLGVGAFAILIMLSEFFPNSIRVSTWITRLKDFWMGSSGDQFQVEQAQMAIAQGGFLGVGPGNAQQAHFLPHSYSDYIFCVIIEEYGTIGAMVMIALYVTLLLRCIRLVTRSPKAFGAMLALGLCFSLVIQAFVHMAVNVNLLPVTGLTLPFVSMGGTSLMFTGISLGIILSVSKYIETSVGEASKSLDNEVTLEN</sequence>
<evidence type="ECO:0000256" key="5">
    <source>
        <dbReference type="ARBA" id="ARBA00022960"/>
    </source>
</evidence>
<keyword evidence="2" id="KW-0328">Glycosyltransferase</keyword>
<evidence type="ECO:0000256" key="16">
    <source>
        <dbReference type="SAM" id="Phobius"/>
    </source>
</evidence>
<organism evidence="17">
    <name type="scientific">uncultured Aureispira sp</name>
    <dbReference type="NCBI Taxonomy" id="1331704"/>
    <lineage>
        <taxon>Bacteria</taxon>
        <taxon>Pseudomonadati</taxon>
        <taxon>Bacteroidota</taxon>
        <taxon>Saprospiria</taxon>
        <taxon>Saprospirales</taxon>
        <taxon>Saprospiraceae</taxon>
        <taxon>Aureispira</taxon>
        <taxon>environmental samples</taxon>
    </lineage>
</organism>
<feature type="transmembrane region" description="Helical" evidence="16">
    <location>
        <begin position="58"/>
        <end position="77"/>
    </location>
</feature>
<dbReference type="PANTHER" id="PTHR30474:SF2">
    <property type="entry name" value="PEPTIDOGLYCAN GLYCOSYLTRANSFERASE FTSW-RELATED"/>
    <property type="match status" value="1"/>
</dbReference>
<dbReference type="Pfam" id="PF01098">
    <property type="entry name" value="FTSW_RODA_SPOVE"/>
    <property type="match status" value="1"/>
</dbReference>
<keyword evidence="7 16" id="KW-1133">Transmembrane helix</keyword>
<dbReference type="EMBL" id="CACVAQ010000101">
    <property type="protein sequence ID" value="CAA6804625.1"/>
    <property type="molecule type" value="Genomic_DNA"/>
</dbReference>
<evidence type="ECO:0000256" key="4">
    <source>
        <dbReference type="ARBA" id="ARBA00022692"/>
    </source>
</evidence>
<evidence type="ECO:0000256" key="12">
    <source>
        <dbReference type="ARBA" id="ARBA00041185"/>
    </source>
</evidence>
<gene>
    <name evidence="17" type="ORF">HELGO_WM33607</name>
</gene>
<dbReference type="GO" id="GO:0005886">
    <property type="term" value="C:plasma membrane"/>
    <property type="evidence" value="ECO:0007669"/>
    <property type="project" value="TreeGrafter"/>
</dbReference>
<keyword evidence="17" id="KW-0131">Cell cycle</keyword>
<dbReference type="AlphaFoldDB" id="A0A6S6SHZ9"/>
<comment type="catalytic activity">
    <reaction evidence="15">
        <text>[GlcNAc-(1-&gt;4)-Mur2Ac(oyl-L-Ala-gamma-D-Glu-L-Lys-D-Ala-D-Ala)](n)-di-trans,octa-cis-undecaprenyl diphosphate + beta-D-GlcNAc-(1-&gt;4)-Mur2Ac(oyl-L-Ala-gamma-D-Glu-L-Lys-D-Ala-D-Ala)-di-trans,octa-cis-undecaprenyl diphosphate = [GlcNAc-(1-&gt;4)-Mur2Ac(oyl-L-Ala-gamma-D-Glu-L-Lys-D-Ala-D-Ala)](n+1)-di-trans,octa-cis-undecaprenyl diphosphate + di-trans,octa-cis-undecaprenyl diphosphate + H(+)</text>
        <dbReference type="Rhea" id="RHEA:23708"/>
        <dbReference type="Rhea" id="RHEA-COMP:9602"/>
        <dbReference type="Rhea" id="RHEA-COMP:9603"/>
        <dbReference type="ChEBI" id="CHEBI:15378"/>
        <dbReference type="ChEBI" id="CHEBI:58405"/>
        <dbReference type="ChEBI" id="CHEBI:60033"/>
        <dbReference type="ChEBI" id="CHEBI:78435"/>
        <dbReference type="EC" id="2.4.99.28"/>
    </reaction>
</comment>
<protein>
    <recommendedName>
        <fullName evidence="12">Probable peptidoglycan glycosyltransferase FtsW</fullName>
        <ecNumber evidence="14">2.4.99.28</ecNumber>
    </recommendedName>
    <alternativeName>
        <fullName evidence="13">Cell division protein FtsW</fullName>
    </alternativeName>
    <alternativeName>
        <fullName evidence="10">Cell wall polymerase</fullName>
    </alternativeName>
    <alternativeName>
        <fullName evidence="9">Peptidoglycan polymerase</fullName>
    </alternativeName>
</protein>
<comment type="similarity">
    <text evidence="11">Belongs to the SEDS family. FtsW subfamily.</text>
</comment>
<keyword evidence="3" id="KW-0808">Transferase</keyword>
<keyword evidence="4 16" id="KW-0812">Transmembrane</keyword>
<dbReference type="GO" id="GO:0032153">
    <property type="term" value="C:cell division site"/>
    <property type="evidence" value="ECO:0007669"/>
    <property type="project" value="TreeGrafter"/>
</dbReference>
<reference evidence="17" key="1">
    <citation type="submission" date="2020-01" db="EMBL/GenBank/DDBJ databases">
        <authorList>
            <person name="Meier V. D."/>
            <person name="Meier V D."/>
        </authorList>
    </citation>
    <scope>NUCLEOTIDE SEQUENCE</scope>
    <source>
        <strain evidence="17">HLG_WM_MAG_10</strain>
    </source>
</reference>
<evidence type="ECO:0000256" key="7">
    <source>
        <dbReference type="ARBA" id="ARBA00022989"/>
    </source>
</evidence>
<feature type="transmembrane region" description="Helical" evidence="16">
    <location>
        <begin position="281"/>
        <end position="298"/>
    </location>
</feature>
<feature type="transmembrane region" description="Helical" evidence="16">
    <location>
        <begin position="310"/>
        <end position="333"/>
    </location>
</feature>
<dbReference type="GO" id="GO:0015648">
    <property type="term" value="F:lipid-linked peptidoglycan transporter activity"/>
    <property type="evidence" value="ECO:0007669"/>
    <property type="project" value="TreeGrafter"/>
</dbReference>
<feature type="transmembrane region" description="Helical" evidence="16">
    <location>
        <begin position="84"/>
        <end position="101"/>
    </location>
</feature>
<feature type="transmembrane region" description="Helical" evidence="16">
    <location>
        <begin position="20"/>
        <end position="38"/>
    </location>
</feature>
<feature type="transmembrane region" description="Helical" evidence="16">
    <location>
        <begin position="345"/>
        <end position="366"/>
    </location>
</feature>
<evidence type="ECO:0000256" key="10">
    <source>
        <dbReference type="ARBA" id="ARBA00033270"/>
    </source>
</evidence>
<dbReference type="GO" id="GO:0008955">
    <property type="term" value="F:peptidoglycan glycosyltransferase activity"/>
    <property type="evidence" value="ECO:0007669"/>
    <property type="project" value="UniProtKB-EC"/>
</dbReference>
<comment type="subcellular location">
    <subcellularLocation>
        <location evidence="1">Membrane</location>
        <topology evidence="1">Multi-pass membrane protein</topology>
    </subcellularLocation>
</comment>
<dbReference type="GO" id="GO:0008360">
    <property type="term" value="P:regulation of cell shape"/>
    <property type="evidence" value="ECO:0007669"/>
    <property type="project" value="UniProtKB-KW"/>
</dbReference>
<evidence type="ECO:0000256" key="3">
    <source>
        <dbReference type="ARBA" id="ARBA00022679"/>
    </source>
</evidence>
<dbReference type="EC" id="2.4.99.28" evidence="14"/>
<feature type="transmembrane region" description="Helical" evidence="16">
    <location>
        <begin position="191"/>
        <end position="212"/>
    </location>
</feature>
<evidence type="ECO:0000256" key="15">
    <source>
        <dbReference type="ARBA" id="ARBA00049902"/>
    </source>
</evidence>
<evidence type="ECO:0000256" key="13">
    <source>
        <dbReference type="ARBA" id="ARBA00041418"/>
    </source>
</evidence>
<keyword evidence="6" id="KW-0573">Peptidoglycan synthesis</keyword>
<evidence type="ECO:0000256" key="14">
    <source>
        <dbReference type="ARBA" id="ARBA00044770"/>
    </source>
</evidence>
<evidence type="ECO:0000256" key="2">
    <source>
        <dbReference type="ARBA" id="ARBA00022676"/>
    </source>
</evidence>
<evidence type="ECO:0000256" key="6">
    <source>
        <dbReference type="ARBA" id="ARBA00022984"/>
    </source>
</evidence>
<feature type="transmembrane region" description="Helical" evidence="16">
    <location>
        <begin position="169"/>
        <end position="184"/>
    </location>
</feature>
<feature type="transmembrane region" description="Helical" evidence="16">
    <location>
        <begin position="113"/>
        <end position="134"/>
    </location>
</feature>
<evidence type="ECO:0000256" key="8">
    <source>
        <dbReference type="ARBA" id="ARBA00023136"/>
    </source>
</evidence>